<dbReference type="AlphaFoldDB" id="A0A397TFN4"/>
<dbReference type="Proteomes" id="UP000265703">
    <property type="component" value="Unassembled WGS sequence"/>
</dbReference>
<evidence type="ECO:0000256" key="1">
    <source>
        <dbReference type="SAM" id="Phobius"/>
    </source>
</evidence>
<keyword evidence="1" id="KW-1133">Transmembrane helix</keyword>
<organism evidence="2 3">
    <name type="scientific">Glomus cerebriforme</name>
    <dbReference type="NCBI Taxonomy" id="658196"/>
    <lineage>
        <taxon>Eukaryota</taxon>
        <taxon>Fungi</taxon>
        <taxon>Fungi incertae sedis</taxon>
        <taxon>Mucoromycota</taxon>
        <taxon>Glomeromycotina</taxon>
        <taxon>Glomeromycetes</taxon>
        <taxon>Glomerales</taxon>
        <taxon>Glomeraceae</taxon>
        <taxon>Glomus</taxon>
    </lineage>
</organism>
<keyword evidence="3" id="KW-1185">Reference proteome</keyword>
<name>A0A397TFN4_9GLOM</name>
<gene>
    <name evidence="2" type="ORF">C1645_734239</name>
</gene>
<dbReference type="EMBL" id="QKYT01000066">
    <property type="protein sequence ID" value="RIA95187.1"/>
    <property type="molecule type" value="Genomic_DNA"/>
</dbReference>
<feature type="transmembrane region" description="Helical" evidence="1">
    <location>
        <begin position="46"/>
        <end position="63"/>
    </location>
</feature>
<sequence>MQFFSFFCFFFAGLQTPPDFTFKDWISRILIFFFRSHDVDIQNFKGFWALVLVFFAAFSKILLDLQITYCKILKVFGVSIADSKKYQNIEYLNMLESSIFYNF</sequence>
<protein>
    <submittedName>
        <fullName evidence="2">Uncharacterized protein</fullName>
    </submittedName>
</protein>
<reference evidence="2 3" key="1">
    <citation type="submission" date="2018-06" db="EMBL/GenBank/DDBJ databases">
        <title>Comparative genomics reveals the genomic features of Rhizophagus irregularis, R. cerebriforme, R. diaphanum and Gigaspora rosea, and their symbiotic lifestyle signature.</title>
        <authorList>
            <person name="Morin E."/>
            <person name="San Clemente H."/>
            <person name="Chen E.C.H."/>
            <person name="De La Providencia I."/>
            <person name="Hainaut M."/>
            <person name="Kuo A."/>
            <person name="Kohler A."/>
            <person name="Murat C."/>
            <person name="Tang N."/>
            <person name="Roy S."/>
            <person name="Loubradou J."/>
            <person name="Henrissat B."/>
            <person name="Grigoriev I.V."/>
            <person name="Corradi N."/>
            <person name="Roux C."/>
            <person name="Martin F.M."/>
        </authorList>
    </citation>
    <scope>NUCLEOTIDE SEQUENCE [LARGE SCALE GENOMIC DNA]</scope>
    <source>
        <strain evidence="2 3">DAOM 227022</strain>
    </source>
</reference>
<evidence type="ECO:0000313" key="2">
    <source>
        <dbReference type="EMBL" id="RIA95187.1"/>
    </source>
</evidence>
<keyword evidence="1" id="KW-0812">Transmembrane</keyword>
<accession>A0A397TFN4</accession>
<comment type="caution">
    <text evidence="2">The sequence shown here is derived from an EMBL/GenBank/DDBJ whole genome shotgun (WGS) entry which is preliminary data.</text>
</comment>
<evidence type="ECO:0000313" key="3">
    <source>
        <dbReference type="Proteomes" id="UP000265703"/>
    </source>
</evidence>
<keyword evidence="1" id="KW-0472">Membrane</keyword>
<proteinExistence type="predicted"/>